<feature type="transmembrane region" description="Helical" evidence="1">
    <location>
        <begin position="214"/>
        <end position="231"/>
    </location>
</feature>
<feature type="transmembrane region" description="Helical" evidence="1">
    <location>
        <begin position="53"/>
        <end position="72"/>
    </location>
</feature>
<keyword evidence="3" id="KW-1185">Reference proteome</keyword>
<feature type="transmembrane region" description="Helical" evidence="1">
    <location>
        <begin position="182"/>
        <end position="202"/>
    </location>
</feature>
<evidence type="ECO:0000313" key="3">
    <source>
        <dbReference type="Proteomes" id="UP000323876"/>
    </source>
</evidence>
<feature type="transmembrane region" description="Helical" evidence="1">
    <location>
        <begin position="20"/>
        <end position="41"/>
    </location>
</feature>
<dbReference type="EMBL" id="VXLC01000001">
    <property type="protein sequence ID" value="KAA8891017.1"/>
    <property type="molecule type" value="Genomic_DNA"/>
</dbReference>
<proteinExistence type="predicted"/>
<feature type="transmembrane region" description="Helical" evidence="1">
    <location>
        <begin position="108"/>
        <end position="140"/>
    </location>
</feature>
<comment type="caution">
    <text evidence="2">The sequence shown here is derived from an EMBL/GenBank/DDBJ whole genome shotgun (WGS) entry which is preliminary data.</text>
</comment>
<evidence type="ECO:0008006" key="4">
    <source>
        <dbReference type="Google" id="ProtNLM"/>
    </source>
</evidence>
<reference evidence="2 3" key="1">
    <citation type="submission" date="2019-09" db="EMBL/GenBank/DDBJ databases">
        <authorList>
            <person name="Wang X."/>
        </authorList>
    </citation>
    <scope>NUCLEOTIDE SEQUENCE [LARGE SCALE GENOMIC DNA]</scope>
    <source>
        <strain evidence="2 3">CICC 11023</strain>
    </source>
</reference>
<evidence type="ECO:0000313" key="2">
    <source>
        <dbReference type="EMBL" id="KAA8891017.1"/>
    </source>
</evidence>
<dbReference type="AlphaFoldDB" id="A0A5N0ENH9"/>
<dbReference type="OrthoDB" id="4571479at2"/>
<organism evidence="2 3">
    <name type="scientific">Nocardia colli</name>
    <dbReference type="NCBI Taxonomy" id="2545717"/>
    <lineage>
        <taxon>Bacteria</taxon>
        <taxon>Bacillati</taxon>
        <taxon>Actinomycetota</taxon>
        <taxon>Actinomycetes</taxon>
        <taxon>Mycobacteriales</taxon>
        <taxon>Nocardiaceae</taxon>
        <taxon>Nocardia</taxon>
    </lineage>
</organism>
<protein>
    <recommendedName>
        <fullName evidence="4">Glycerophosphoryl diester phosphodiesterase membrane domain-containing protein</fullName>
    </recommendedName>
</protein>
<sequence>MTFRELLDVPFALIQANLRALAWSSGSALVAAELLVVAITAGISELTDGADSATGWAAILSTMVCVWLLRFVLRGTTVAIGLASVSGAPIGARTAVRRAGSAAGPMLIFQLLYTLVGFGVLALSSPLIISLPFGVAWLGWLRAKRFVAVPAMLVERAPHRAAVARSKLLAVGAEWQTAGLWFVQRCLLVLLAVPLLGIPWYLSDFSGTHRWPVIVLLTSGVLLVVAFGEVVEASTRVVSYVDRRCRREGLDIHVPGQAVR</sequence>
<accession>A0A5N0ENH9</accession>
<keyword evidence="1" id="KW-0812">Transmembrane</keyword>
<name>A0A5N0ENH9_9NOCA</name>
<dbReference type="Proteomes" id="UP000323876">
    <property type="component" value="Unassembled WGS sequence"/>
</dbReference>
<feature type="transmembrane region" description="Helical" evidence="1">
    <location>
        <begin position="78"/>
        <end position="96"/>
    </location>
</feature>
<keyword evidence="1" id="KW-0472">Membrane</keyword>
<gene>
    <name evidence="2" type="ORF">F3087_04880</name>
</gene>
<evidence type="ECO:0000256" key="1">
    <source>
        <dbReference type="SAM" id="Phobius"/>
    </source>
</evidence>
<keyword evidence="1" id="KW-1133">Transmembrane helix</keyword>